<dbReference type="STRING" id="1121307.CLCY_4c00560"/>
<evidence type="ECO:0000313" key="2">
    <source>
        <dbReference type="Proteomes" id="UP000036756"/>
    </source>
</evidence>
<dbReference type="AlphaFoldDB" id="A0A0J8DCV7"/>
<dbReference type="Proteomes" id="UP000036756">
    <property type="component" value="Unassembled WGS sequence"/>
</dbReference>
<dbReference type="EMBL" id="LFVU01000024">
    <property type="protein sequence ID" value="KMT22083.1"/>
    <property type="molecule type" value="Genomic_DNA"/>
</dbReference>
<organism evidence="1 2">
    <name type="scientific">Clostridium cylindrosporum DSM 605</name>
    <dbReference type="NCBI Taxonomy" id="1121307"/>
    <lineage>
        <taxon>Bacteria</taxon>
        <taxon>Bacillati</taxon>
        <taxon>Bacillota</taxon>
        <taxon>Clostridia</taxon>
        <taxon>Eubacteriales</taxon>
        <taxon>Clostridiaceae</taxon>
        <taxon>Clostridium</taxon>
    </lineage>
</organism>
<dbReference type="InterPro" id="IPR024523">
    <property type="entry name" value="DUF3793"/>
</dbReference>
<gene>
    <name evidence="1" type="ORF">CLCY_4c00560</name>
</gene>
<evidence type="ECO:0000313" key="1">
    <source>
        <dbReference type="EMBL" id="KMT22083.1"/>
    </source>
</evidence>
<dbReference type="Pfam" id="PF12672">
    <property type="entry name" value="DUF3793"/>
    <property type="match status" value="1"/>
</dbReference>
<evidence type="ECO:0008006" key="3">
    <source>
        <dbReference type="Google" id="ProtNLM"/>
    </source>
</evidence>
<name>A0A0J8DCV7_CLOCY</name>
<accession>A0A0J8DCV7</accession>
<reference evidence="1 2" key="1">
    <citation type="submission" date="2015-06" db="EMBL/GenBank/DDBJ databases">
        <title>Draft genome sequence of the purine-degrading Clostridium cylindrosporum HC-1 (DSM 605).</title>
        <authorList>
            <person name="Poehlein A."/>
            <person name="Schiel-Bengelsdorf B."/>
            <person name="Bengelsdorf F."/>
            <person name="Daniel R."/>
            <person name="Duerre P."/>
        </authorList>
    </citation>
    <scope>NUCLEOTIDE SEQUENCE [LARGE SCALE GENOMIC DNA]</scope>
    <source>
        <strain evidence="1 2">DSM 605</strain>
    </source>
</reference>
<keyword evidence="2" id="KW-1185">Reference proteome</keyword>
<sequence>MNTFKNFEKILALHCSPTLVGIKPSNLISCYKKHYSNIPYLIKTYNTVLNKKNIFLEILCEYKSYYLILVYNKNLLNSILMNPSCQGFLKLNGYPDINILDAINTLKHKVLNINNFPHEIGLFLGYPLDDIIGFIENKGQSYKFYGYWKVYSNEEYAKSLFNQYDKCRESFVSKLLLGNSIMDIINVI</sequence>
<dbReference type="PATRIC" id="fig|1121307.3.peg.1708"/>
<protein>
    <recommendedName>
        <fullName evidence="3">DUF3793 family protein</fullName>
    </recommendedName>
</protein>
<comment type="caution">
    <text evidence="1">The sequence shown here is derived from an EMBL/GenBank/DDBJ whole genome shotgun (WGS) entry which is preliminary data.</text>
</comment>
<dbReference type="RefSeq" id="WP_048570184.1">
    <property type="nucleotide sequence ID" value="NZ_LFVU01000024.1"/>
</dbReference>
<proteinExistence type="predicted"/>
<dbReference type="OrthoDB" id="5393676at2"/>